<feature type="domain" description="RRM" evidence="7">
    <location>
        <begin position="103"/>
        <end position="184"/>
    </location>
</feature>
<dbReference type="EMBL" id="LT598454">
    <property type="protein sequence ID" value="SCU85979.1"/>
    <property type="molecule type" value="Genomic_DNA"/>
</dbReference>
<feature type="compositionally biased region" description="Polar residues" evidence="6">
    <location>
        <begin position="250"/>
        <end position="269"/>
    </location>
</feature>
<dbReference type="Gene3D" id="3.30.70.330">
    <property type="match status" value="1"/>
</dbReference>
<dbReference type="GO" id="GO:0000398">
    <property type="term" value="P:mRNA splicing, via spliceosome"/>
    <property type="evidence" value="ECO:0007669"/>
    <property type="project" value="EnsemblFungi"/>
</dbReference>
<comment type="subcellular location">
    <subcellularLocation>
        <location evidence="1">Nucleus</location>
    </subcellularLocation>
</comment>
<evidence type="ECO:0000256" key="1">
    <source>
        <dbReference type="ARBA" id="ARBA00004123"/>
    </source>
</evidence>
<keyword evidence="9" id="KW-1185">Reference proteome</keyword>
<keyword evidence="4" id="KW-0687">Ribonucleoprotein</keyword>
<dbReference type="STRING" id="1266660.A0A1G4J7V1"/>
<accession>A0A1G4J7V1</accession>
<dbReference type="PROSITE" id="PS50102">
    <property type="entry name" value="RRM"/>
    <property type="match status" value="1"/>
</dbReference>
<dbReference type="OrthoDB" id="4207594at2759"/>
<dbReference type="Proteomes" id="UP000190274">
    <property type="component" value="Chromosome D"/>
</dbReference>
<evidence type="ECO:0000313" key="9">
    <source>
        <dbReference type="Proteomes" id="UP000190274"/>
    </source>
</evidence>
<dbReference type="GO" id="GO:0071011">
    <property type="term" value="C:precatalytic spliceosome"/>
    <property type="evidence" value="ECO:0007669"/>
    <property type="project" value="TreeGrafter"/>
</dbReference>
<dbReference type="InterPro" id="IPR000504">
    <property type="entry name" value="RRM_dom"/>
</dbReference>
<evidence type="ECO:0000256" key="5">
    <source>
        <dbReference type="PROSITE-ProRule" id="PRU00176"/>
    </source>
</evidence>
<protein>
    <submittedName>
        <fullName evidence="8">LADA_0D11320g1_1</fullName>
    </submittedName>
</protein>
<dbReference type="Pfam" id="PF12220">
    <property type="entry name" value="U1snRNP70_N"/>
    <property type="match status" value="1"/>
</dbReference>
<dbReference type="InterPro" id="IPR051183">
    <property type="entry name" value="U1_U11-U12_snRNP_70-35kDa"/>
</dbReference>
<dbReference type="AlphaFoldDB" id="A0A1G4J7V1"/>
<evidence type="ECO:0000256" key="2">
    <source>
        <dbReference type="ARBA" id="ARBA00022884"/>
    </source>
</evidence>
<sequence length="294" mass="33371">MAMKYPSHVVKLFQAGAPIQYKKPVDYPIEQRKTANKIQGLKDYLSQLSDYSSQHAHGSENRHLDAYDAAELKRQSETEELQNKLSHWNAQEDANVADSDPYRTIFIGRLPYSVTEVELQKHFIRFGEIEKVRVVRDKTSGKSRGYGFITFLEETSARTACREIGVHRGMDIEGRQVIVDIERGRTVRYFTPRRLGGGLGGRGYMKRNKLAKLELSAALESREQSRDAREGPKAGGFPRSVPPRSRFSGYKNTTGPNASYSPGSNQWEKTTSYRSRSTRTNNINRFSSGAHPEY</sequence>
<dbReference type="CDD" id="cd21615">
    <property type="entry name" value="RRM_SNP1_like"/>
    <property type="match status" value="1"/>
</dbReference>
<evidence type="ECO:0000256" key="4">
    <source>
        <dbReference type="ARBA" id="ARBA00023274"/>
    </source>
</evidence>
<dbReference type="PANTHER" id="PTHR13952:SF5">
    <property type="entry name" value="U1 SMALL NUCLEAR RIBONUCLEOPROTEIN 70 KDA"/>
    <property type="match status" value="1"/>
</dbReference>
<dbReference type="GO" id="GO:0005685">
    <property type="term" value="C:U1 snRNP"/>
    <property type="evidence" value="ECO:0007669"/>
    <property type="project" value="EnsemblFungi"/>
</dbReference>
<keyword evidence="2 5" id="KW-0694">RNA-binding</keyword>
<evidence type="ECO:0000259" key="7">
    <source>
        <dbReference type="PROSITE" id="PS50102"/>
    </source>
</evidence>
<dbReference type="GO" id="GO:0000243">
    <property type="term" value="C:commitment complex"/>
    <property type="evidence" value="ECO:0007669"/>
    <property type="project" value="EnsemblFungi"/>
</dbReference>
<name>A0A1G4J7V1_9SACH</name>
<keyword evidence="3" id="KW-0539">Nucleus</keyword>
<dbReference type="SMART" id="SM00360">
    <property type="entry name" value="RRM"/>
    <property type="match status" value="1"/>
</dbReference>
<dbReference type="SUPFAM" id="SSF54928">
    <property type="entry name" value="RNA-binding domain, RBD"/>
    <property type="match status" value="1"/>
</dbReference>
<dbReference type="GO" id="GO:0003729">
    <property type="term" value="F:mRNA binding"/>
    <property type="evidence" value="ECO:0007669"/>
    <property type="project" value="EnsemblFungi"/>
</dbReference>
<dbReference type="GO" id="GO:0030619">
    <property type="term" value="F:U1 snRNA binding"/>
    <property type="evidence" value="ECO:0007669"/>
    <property type="project" value="EnsemblFungi"/>
</dbReference>
<feature type="compositionally biased region" description="Basic and acidic residues" evidence="6">
    <location>
        <begin position="221"/>
        <end position="232"/>
    </location>
</feature>
<feature type="region of interest" description="Disordered" evidence="6">
    <location>
        <begin position="221"/>
        <end position="294"/>
    </location>
</feature>
<organism evidence="8 9">
    <name type="scientific">Lachancea dasiensis</name>
    <dbReference type="NCBI Taxonomy" id="1072105"/>
    <lineage>
        <taxon>Eukaryota</taxon>
        <taxon>Fungi</taxon>
        <taxon>Dikarya</taxon>
        <taxon>Ascomycota</taxon>
        <taxon>Saccharomycotina</taxon>
        <taxon>Saccharomycetes</taxon>
        <taxon>Saccharomycetales</taxon>
        <taxon>Saccharomycetaceae</taxon>
        <taxon>Lachancea</taxon>
    </lineage>
</organism>
<gene>
    <name evidence="8" type="ORF">LADA_0D11320G</name>
</gene>
<dbReference type="Pfam" id="PF00076">
    <property type="entry name" value="RRM_1"/>
    <property type="match status" value="1"/>
</dbReference>
<proteinExistence type="predicted"/>
<evidence type="ECO:0000256" key="6">
    <source>
        <dbReference type="SAM" id="MobiDB-lite"/>
    </source>
</evidence>
<dbReference type="PANTHER" id="PTHR13952">
    <property type="entry name" value="U1 SMALL NUCLEAR RIBONUCLEOPROTEIN 70 KD"/>
    <property type="match status" value="1"/>
</dbReference>
<evidence type="ECO:0000313" key="8">
    <source>
        <dbReference type="EMBL" id="SCU85979.1"/>
    </source>
</evidence>
<evidence type="ECO:0000256" key="3">
    <source>
        <dbReference type="ARBA" id="ARBA00023242"/>
    </source>
</evidence>
<dbReference type="InterPro" id="IPR012677">
    <property type="entry name" value="Nucleotide-bd_a/b_plait_sf"/>
</dbReference>
<dbReference type="InterPro" id="IPR035979">
    <property type="entry name" value="RBD_domain_sf"/>
</dbReference>
<dbReference type="GO" id="GO:0071004">
    <property type="term" value="C:U2-type prespliceosome"/>
    <property type="evidence" value="ECO:0007669"/>
    <property type="project" value="EnsemblFungi"/>
</dbReference>
<reference evidence="8 9" key="1">
    <citation type="submission" date="2016-03" db="EMBL/GenBank/DDBJ databases">
        <authorList>
            <person name="Devillers H."/>
        </authorList>
    </citation>
    <scope>NUCLEOTIDE SEQUENCE [LARGE SCALE GENOMIC DNA]</scope>
    <source>
        <strain evidence="8">CBS 10888</strain>
    </source>
</reference>
<feature type="compositionally biased region" description="Low complexity" evidence="6">
    <location>
        <begin position="270"/>
        <end position="288"/>
    </location>
</feature>
<dbReference type="InterPro" id="IPR022023">
    <property type="entry name" value="U1snRNP70_N"/>
</dbReference>